<dbReference type="EMBL" id="DTFI01000077">
    <property type="protein sequence ID" value="HGI43299.1"/>
    <property type="molecule type" value="Genomic_DNA"/>
</dbReference>
<evidence type="ECO:0000313" key="1">
    <source>
        <dbReference type="EMBL" id="HGI43299.1"/>
    </source>
</evidence>
<proteinExistence type="predicted"/>
<reference evidence="1" key="1">
    <citation type="journal article" date="2020" name="mSystems">
        <title>Genome- and Community-Level Interaction Insights into Carbon Utilization and Element Cycling Functions of Hydrothermarchaeota in Hydrothermal Sediment.</title>
        <authorList>
            <person name="Zhou Z."/>
            <person name="Liu Y."/>
            <person name="Xu W."/>
            <person name="Pan J."/>
            <person name="Luo Z.H."/>
            <person name="Li M."/>
        </authorList>
    </citation>
    <scope>NUCLEOTIDE SEQUENCE [LARGE SCALE GENOMIC DNA]</scope>
    <source>
        <strain evidence="1">SpSt-735</strain>
    </source>
</reference>
<organism evidence="1">
    <name type="scientific">Thermofilum pendens</name>
    <dbReference type="NCBI Taxonomy" id="2269"/>
    <lineage>
        <taxon>Archaea</taxon>
        <taxon>Thermoproteota</taxon>
        <taxon>Thermoprotei</taxon>
        <taxon>Thermofilales</taxon>
        <taxon>Thermofilaceae</taxon>
        <taxon>Thermofilum</taxon>
    </lineage>
</organism>
<name>A0A7C4BA66_THEPE</name>
<sequence>MLELLGERGEVLGSVTADLVIQPGVAEPLLTDAAIDELGIQPVSFSKGLWRHVSDPPGKVRSSAQRPRGP</sequence>
<dbReference type="AlphaFoldDB" id="A0A7C4BA66"/>
<gene>
    <name evidence="1" type="ORF">ENV17_02785</name>
</gene>
<protein>
    <submittedName>
        <fullName evidence="1">Uncharacterized protein</fullName>
    </submittedName>
</protein>
<comment type="caution">
    <text evidence="1">The sequence shown here is derived from an EMBL/GenBank/DDBJ whole genome shotgun (WGS) entry which is preliminary data.</text>
</comment>
<accession>A0A7C4BA66</accession>